<comment type="caution">
    <text evidence="1">The sequence shown here is derived from an EMBL/GenBank/DDBJ whole genome shotgun (WGS) entry which is preliminary data.</text>
</comment>
<dbReference type="AlphaFoldDB" id="R7AZK4"/>
<evidence type="ECO:0008006" key="3">
    <source>
        <dbReference type="Google" id="ProtNLM"/>
    </source>
</evidence>
<dbReference type="EMBL" id="CBHH010000020">
    <property type="protein sequence ID" value="CDD55817.1"/>
    <property type="molecule type" value="Genomic_DNA"/>
</dbReference>
<evidence type="ECO:0000313" key="1">
    <source>
        <dbReference type="EMBL" id="CDD55817.1"/>
    </source>
</evidence>
<sequence length="200" mass="22891">MKMSRYNKICLCVCGMLSLFFAGYMVSYNFSANDKESFLVRDIPTQAADASDEIIVSNVTSLNIEIYDIDKKTSKTQTNTIPIAYLGLTRHELIETLQDYMLNPSVNDKAHGLIACELVEFTKQSVTIRKTYSAKNLPQRYYIVAEKGVLVIYLDNGRTLYDRTDIRLTQLPQSVQEKVMNKMRVDSAEELYDFLETFTS</sequence>
<reference evidence="1" key="1">
    <citation type="submission" date="2012-11" db="EMBL/GenBank/DDBJ databases">
        <title>Dependencies among metagenomic species, viruses, plasmids and units of genetic variation.</title>
        <authorList>
            <person name="Nielsen H.B."/>
            <person name="Almeida M."/>
            <person name="Juncker A.S."/>
            <person name="Rasmussen S."/>
            <person name="Li J."/>
            <person name="Sunagawa S."/>
            <person name="Plichta D."/>
            <person name="Gautier L."/>
            <person name="Le Chatelier E."/>
            <person name="Peletier E."/>
            <person name="Bonde I."/>
            <person name="Nielsen T."/>
            <person name="Manichanh C."/>
            <person name="Arumugam M."/>
            <person name="Batto J."/>
            <person name="Santos M.B.Q.D."/>
            <person name="Blom N."/>
            <person name="Borruel N."/>
            <person name="Burgdorf K.S."/>
            <person name="Boumezbeur F."/>
            <person name="Casellas F."/>
            <person name="Dore J."/>
            <person name="Guarner F."/>
            <person name="Hansen T."/>
            <person name="Hildebrand F."/>
            <person name="Kaas R.S."/>
            <person name="Kennedy S."/>
            <person name="Kristiansen K."/>
            <person name="Kultima J.R."/>
            <person name="Leonard P."/>
            <person name="Levenez F."/>
            <person name="Lund O."/>
            <person name="Moumen B."/>
            <person name="Le Paslier D."/>
            <person name="Pons N."/>
            <person name="Pedersen O."/>
            <person name="Prifti E."/>
            <person name="Qin J."/>
            <person name="Raes J."/>
            <person name="Tap J."/>
            <person name="Tims S."/>
            <person name="Ussery D.W."/>
            <person name="Yamada T."/>
            <person name="MetaHit consortium"/>
            <person name="Renault P."/>
            <person name="Sicheritz-Ponten T."/>
            <person name="Bork P."/>
            <person name="Wang J."/>
            <person name="Brunak S."/>
            <person name="Ehrlich S.D."/>
        </authorList>
    </citation>
    <scope>NUCLEOTIDE SEQUENCE [LARGE SCALE GENOMIC DNA]</scope>
</reference>
<organism evidence="1 2">
    <name type="scientific">Bacteroides pectinophilus CAG:437</name>
    <dbReference type="NCBI Taxonomy" id="1263051"/>
    <lineage>
        <taxon>Bacteria</taxon>
        <taxon>Bacillati</taxon>
        <taxon>Bacillota</taxon>
        <taxon>Clostridia</taxon>
        <taxon>Eubacteriales</taxon>
    </lineage>
</organism>
<name>R7AZK4_9FIRM</name>
<protein>
    <recommendedName>
        <fullName evidence="3">Bypass of forespore C C-terminal domain-containing protein</fullName>
    </recommendedName>
</protein>
<accession>R7AZK4</accession>
<evidence type="ECO:0000313" key="2">
    <source>
        <dbReference type="Proteomes" id="UP000018141"/>
    </source>
</evidence>
<dbReference type="Proteomes" id="UP000018141">
    <property type="component" value="Unassembled WGS sequence"/>
</dbReference>
<gene>
    <name evidence="1" type="ORF">BN656_00542</name>
</gene>
<proteinExistence type="predicted"/>